<proteinExistence type="predicted"/>
<protein>
    <submittedName>
        <fullName evidence="2">Uncharacterized protein</fullName>
    </submittedName>
</protein>
<feature type="compositionally biased region" description="Pro residues" evidence="1">
    <location>
        <begin position="174"/>
        <end position="183"/>
    </location>
</feature>
<sequence>MATRPMVEGQRVVKRRRPAGNRGAKRVRTLLRDALHALPAELREDIETPTTAWEDTPEPASLMPPPEPPRAVGERVRLDGADAEVLKVSSKDAHKLKVRLRGTTRKLWVLDTQLDPPEAGALARLWGAGTDGADVAIAADRTATASVLRGLGVEWSPAHGVDTGGAASAGSARAPPPPPPPGAPAARESPGSPPREPARRGVEREAVGTAEHVSDVQAGTPAADGTRPRPSRAPSGGAVRAGAAAGGAVDAGLNVGVCAEHLSDVVGAPLAGAAADGAVRADAQPSQRAGGGAGERAAAAGAAGSLRSLFMQPATFTLFGSTGDDAQSPRVAPPSPAHLTPGDSAAAPTARVPAAAELAAAHAAVRASKPLGAAAGLQPLLFMRTQPEAELTDAWRERRQQGFKDFKSKHKTDVRQARKRKRQLALRGSRGRGGAHPARAQR</sequence>
<evidence type="ECO:0000256" key="1">
    <source>
        <dbReference type="SAM" id="MobiDB-lite"/>
    </source>
</evidence>
<comment type="caution">
    <text evidence="2">The sequence shown here is derived from an EMBL/GenBank/DDBJ whole genome shotgun (WGS) entry which is preliminary data.</text>
</comment>
<keyword evidence="3" id="KW-1185">Reference proteome</keyword>
<feature type="region of interest" description="Disordered" evidence="1">
    <location>
        <begin position="41"/>
        <end position="73"/>
    </location>
</feature>
<dbReference type="AlphaFoldDB" id="A0A8J6CAP0"/>
<evidence type="ECO:0000313" key="3">
    <source>
        <dbReference type="Proteomes" id="UP000751190"/>
    </source>
</evidence>
<feature type="compositionally biased region" description="Basic and acidic residues" evidence="1">
    <location>
        <begin position="400"/>
        <end position="416"/>
    </location>
</feature>
<dbReference type="OrthoDB" id="10660211at2759"/>
<feature type="region of interest" description="Disordered" evidence="1">
    <location>
        <begin position="1"/>
        <end position="24"/>
    </location>
</feature>
<accession>A0A8J6CAP0</accession>
<reference evidence="2" key="1">
    <citation type="submission" date="2021-05" db="EMBL/GenBank/DDBJ databases">
        <title>The genome of the haptophyte Pavlova lutheri (Diacronema luteri, Pavlovales) - a model for lipid biosynthesis in eukaryotic algae.</title>
        <authorList>
            <person name="Hulatt C.J."/>
            <person name="Posewitz M.C."/>
        </authorList>
    </citation>
    <scope>NUCLEOTIDE SEQUENCE</scope>
    <source>
        <strain evidence="2">NIVA-4/92</strain>
    </source>
</reference>
<feature type="region of interest" description="Disordered" evidence="1">
    <location>
        <begin position="400"/>
        <end position="442"/>
    </location>
</feature>
<evidence type="ECO:0000313" key="2">
    <source>
        <dbReference type="EMBL" id="KAG8460673.1"/>
    </source>
</evidence>
<organism evidence="2 3">
    <name type="scientific">Diacronema lutheri</name>
    <name type="common">Unicellular marine alga</name>
    <name type="synonym">Monochrysis lutheri</name>
    <dbReference type="NCBI Taxonomy" id="2081491"/>
    <lineage>
        <taxon>Eukaryota</taxon>
        <taxon>Haptista</taxon>
        <taxon>Haptophyta</taxon>
        <taxon>Pavlovophyceae</taxon>
        <taxon>Pavlovales</taxon>
        <taxon>Pavlovaceae</taxon>
        <taxon>Diacronema</taxon>
    </lineage>
</organism>
<name>A0A8J6CAP0_DIALT</name>
<feature type="compositionally biased region" description="Basic and acidic residues" evidence="1">
    <location>
        <begin position="196"/>
        <end position="206"/>
    </location>
</feature>
<feature type="compositionally biased region" description="Low complexity" evidence="1">
    <location>
        <begin position="164"/>
        <end position="173"/>
    </location>
</feature>
<dbReference type="EMBL" id="JAGTXO010000031">
    <property type="protein sequence ID" value="KAG8460673.1"/>
    <property type="molecule type" value="Genomic_DNA"/>
</dbReference>
<dbReference type="Proteomes" id="UP000751190">
    <property type="component" value="Unassembled WGS sequence"/>
</dbReference>
<feature type="region of interest" description="Disordered" evidence="1">
    <location>
        <begin position="159"/>
        <end position="241"/>
    </location>
</feature>
<feature type="region of interest" description="Disordered" evidence="1">
    <location>
        <begin position="320"/>
        <end position="350"/>
    </location>
</feature>
<gene>
    <name evidence="2" type="ORF">KFE25_011448</name>
</gene>
<feature type="compositionally biased region" description="Basic residues" evidence="1">
    <location>
        <begin position="12"/>
        <end position="24"/>
    </location>
</feature>